<name>A0A0R0ANJ8_9GAMM</name>
<dbReference type="Proteomes" id="UP000051802">
    <property type="component" value="Unassembled WGS sequence"/>
</dbReference>
<comment type="caution">
    <text evidence="1">The sequence shown here is derived from an EMBL/GenBank/DDBJ whole genome shotgun (WGS) entry which is preliminary data.</text>
</comment>
<proteinExistence type="predicted"/>
<dbReference type="Pfam" id="PF11379">
    <property type="entry name" value="DUF3182"/>
    <property type="match status" value="1"/>
</dbReference>
<evidence type="ECO:0000313" key="1">
    <source>
        <dbReference type="EMBL" id="KRG46725.1"/>
    </source>
</evidence>
<accession>A0A0R0ANJ8</accession>
<dbReference type="AlphaFoldDB" id="A0A0R0ANJ8"/>
<protein>
    <recommendedName>
        <fullName evidence="3">Biotin carboxylase</fullName>
    </recommendedName>
</protein>
<gene>
    <name evidence="1" type="ORF">ARC20_04605</name>
</gene>
<reference evidence="1 2" key="1">
    <citation type="submission" date="2015-10" db="EMBL/GenBank/DDBJ databases">
        <title>Genome sequencing and analysis of members of genus Stenotrophomonas.</title>
        <authorList>
            <person name="Patil P.P."/>
            <person name="Midha S."/>
            <person name="Patil P.B."/>
        </authorList>
    </citation>
    <scope>NUCLEOTIDE SEQUENCE [LARGE SCALE GENOMIC DNA]</scope>
    <source>
        <strain evidence="1 2">JCM 16536</strain>
    </source>
</reference>
<evidence type="ECO:0008006" key="3">
    <source>
        <dbReference type="Google" id="ProtNLM"/>
    </source>
</evidence>
<organism evidence="1 2">
    <name type="scientific">Stenotrophomonas panacihumi</name>
    <dbReference type="NCBI Taxonomy" id="676599"/>
    <lineage>
        <taxon>Bacteria</taxon>
        <taxon>Pseudomonadati</taxon>
        <taxon>Pseudomonadota</taxon>
        <taxon>Gammaproteobacteria</taxon>
        <taxon>Lysobacterales</taxon>
        <taxon>Lysobacteraceae</taxon>
        <taxon>Stenotrophomonas</taxon>
    </lineage>
</organism>
<dbReference type="EMBL" id="LLXU01000052">
    <property type="protein sequence ID" value="KRG46725.1"/>
    <property type="molecule type" value="Genomic_DNA"/>
</dbReference>
<dbReference type="InterPro" id="IPR021519">
    <property type="entry name" value="DUF3182"/>
</dbReference>
<sequence length="369" mass="39285">MALSAGGRALVRVHALRIRDTPEGGHERATHDWVARRVAQLLRLPYAGVARDAQGVAEGAYFVPDDTLDAPTASRLGIADRGDLLGGVVPHAFLATKVIAHALVDSPAATIAGWNAAAARVLAAHALPGYTAFSAADARRAHELLAREGGVRLKLPTGVGGRGQWLIEDAPMLDVLLAQLPEGYLARHGVVLEMHLARLATFSVGEVEFGGQSIAYHGTQSTTRARDGHEVYGGSDLEVVRGTLEALLEAPLPPLQRQAVVAAHAFDRALRQAWPQLHLSRRNYDVACGEDVHGRPRCGVLEQSWRVGGATPAELAAMTAFARDPALARVRAATRELHGQRAPSGAEVYYDAEDPELGPLVKYVTVSDA</sequence>
<dbReference type="RefSeq" id="WP_057644246.1">
    <property type="nucleotide sequence ID" value="NZ_LLXU01000052.1"/>
</dbReference>
<dbReference type="OrthoDB" id="8648979at2"/>
<dbReference type="STRING" id="676599.ARC20_04605"/>
<evidence type="ECO:0000313" key="2">
    <source>
        <dbReference type="Proteomes" id="UP000051802"/>
    </source>
</evidence>
<keyword evidence="2" id="KW-1185">Reference proteome</keyword>